<dbReference type="RefSeq" id="WP_074559847.1">
    <property type="nucleotide sequence ID" value="NZ_FNKE01000001.1"/>
</dbReference>
<dbReference type="Gene3D" id="3.90.550.20">
    <property type="match status" value="1"/>
</dbReference>
<reference evidence="2 3" key="1">
    <citation type="submission" date="2016-10" db="EMBL/GenBank/DDBJ databases">
        <authorList>
            <person name="de Groot N.N."/>
        </authorList>
    </citation>
    <scope>NUCLEOTIDE SEQUENCE [LARGE SCALE GENOMIC DNA]</scope>
    <source>
        <strain evidence="2 3">Sb05</strain>
    </source>
</reference>
<organism evidence="2 3">
    <name type="scientific">Streptococcus equinus</name>
    <name type="common">Streptococcus bovis</name>
    <dbReference type="NCBI Taxonomy" id="1335"/>
    <lineage>
        <taxon>Bacteria</taxon>
        <taxon>Bacillati</taxon>
        <taxon>Bacillota</taxon>
        <taxon>Bacilli</taxon>
        <taxon>Lactobacillales</taxon>
        <taxon>Streptococcaceae</taxon>
        <taxon>Streptococcus</taxon>
    </lineage>
</organism>
<gene>
    <name evidence="2" type="ORF">SAMN05216392_0312</name>
</gene>
<evidence type="ECO:0000259" key="1">
    <source>
        <dbReference type="Pfam" id="PF00535"/>
    </source>
</evidence>
<dbReference type="InterPro" id="IPR001173">
    <property type="entry name" value="Glyco_trans_2-like"/>
</dbReference>
<dbReference type="OrthoDB" id="396512at2"/>
<proteinExistence type="predicted"/>
<dbReference type="InterPro" id="IPR029044">
    <property type="entry name" value="Nucleotide-diphossugar_trans"/>
</dbReference>
<feature type="domain" description="Glycosyltransferase 2-like" evidence="1">
    <location>
        <begin position="9"/>
        <end position="128"/>
    </location>
</feature>
<dbReference type="SUPFAM" id="SSF53448">
    <property type="entry name" value="Nucleotide-diphospho-sugar transferases"/>
    <property type="match status" value="2"/>
</dbReference>
<accession>A0A1H0XZL4</accession>
<dbReference type="AlphaFoldDB" id="A0A1H0XZL4"/>
<dbReference type="CDD" id="cd00761">
    <property type="entry name" value="Glyco_tranf_GTA_type"/>
    <property type="match status" value="1"/>
</dbReference>
<dbReference type="PANTHER" id="PTHR22916">
    <property type="entry name" value="GLYCOSYLTRANSFERASE"/>
    <property type="match status" value="1"/>
</dbReference>
<dbReference type="EMBL" id="FNKE01000001">
    <property type="protein sequence ID" value="SDQ08241.1"/>
    <property type="molecule type" value="Genomic_DNA"/>
</dbReference>
<name>A0A1H0XZL4_STREI</name>
<evidence type="ECO:0000313" key="2">
    <source>
        <dbReference type="EMBL" id="SDQ08241.1"/>
    </source>
</evidence>
<dbReference type="PANTHER" id="PTHR22916:SF3">
    <property type="entry name" value="UDP-GLCNAC:BETAGAL BETA-1,3-N-ACETYLGLUCOSAMINYLTRANSFERASE-LIKE PROTEIN 1"/>
    <property type="match status" value="1"/>
</dbReference>
<dbReference type="Pfam" id="PF00535">
    <property type="entry name" value="Glycos_transf_2"/>
    <property type="match status" value="1"/>
</dbReference>
<dbReference type="Proteomes" id="UP000182870">
    <property type="component" value="Unassembled WGS sequence"/>
</dbReference>
<keyword evidence="2" id="KW-0808">Transferase</keyword>
<evidence type="ECO:0000313" key="3">
    <source>
        <dbReference type="Proteomes" id="UP000182870"/>
    </source>
</evidence>
<sequence length="647" mass="75132">MINEDVKISIVVPIYNQERYLDISIPSLLSQSYTNIEIILVNDGSNDLSGEIIRRYSLKDKRIKIVNKTNGGLVDASISGILNSTGDYIAFLDPDDRVDDDFIENFINELTADIDIISMGYYLDNLGTLIPCYLYESGIYTGNKLDELTSNLIYEPGNIAVSNKFFISRWNKLYKTEIVKEIVKDFETCRDISLGEDTIFTSLVLSKSKKVKVIKYPNSYFYNVGNQNSMMNSSDIRAGIQKSRVAYKKIKQVSNINENQALALYFFLIENLFQKKKKVMDKSFDELFKYLQSDSLYQKALNQMIVGCSDKMKKIELASRKLLTGHQYSFCFTTLGNIKSLAKFFLREVPHRMRDIKKLGFYKSCKLAEYRKDRRDAHKELLDKLPVVEQEVFPFLEKYIGKSVPLEKTVLSKNIFVFWWDGFADAPNIVRKCLESVKKYNPNSNVIEISKDNFRNYTDIHPKILNGFYKGDISIQTFSDILRFNLLKNNGGAWIDATILFLEEFDIFEELKDKSFATVSFSSSENFLKYKNEVCSWSGYFIASRRGGYFVTVMNNLFEEYYLLYGKYPFYFFIDALFVICKINKIDNEVLSKAKFTFADMFLLPKLYDKDFNIYSLKQLKKIPQKLSWSHKGNSNLTNSFFNHLEL</sequence>
<dbReference type="Gene3D" id="3.90.550.10">
    <property type="entry name" value="Spore Coat Polysaccharide Biosynthesis Protein SpsA, Chain A"/>
    <property type="match status" value="1"/>
</dbReference>
<protein>
    <submittedName>
        <fullName evidence="2">Glycosyltransferase involved in cell wall bisynthesis</fullName>
    </submittedName>
</protein>
<dbReference type="GO" id="GO:0016758">
    <property type="term" value="F:hexosyltransferase activity"/>
    <property type="evidence" value="ECO:0007669"/>
    <property type="project" value="UniProtKB-ARBA"/>
</dbReference>
<dbReference type="InterPro" id="IPR008441">
    <property type="entry name" value="AfumC-like_glycosyl_Trfase"/>
</dbReference>
<dbReference type="Pfam" id="PF05704">
    <property type="entry name" value="Caps_synth"/>
    <property type="match status" value="1"/>
</dbReference>